<evidence type="ECO:0000256" key="1">
    <source>
        <dbReference type="RuleBase" id="RU000411"/>
    </source>
</evidence>
<dbReference type="CDD" id="cd19589">
    <property type="entry name" value="serpin_tengpin-like"/>
    <property type="match status" value="1"/>
</dbReference>
<gene>
    <name evidence="5" type="ORF">LKD45_11205</name>
</gene>
<dbReference type="Pfam" id="PF00079">
    <property type="entry name" value="Serpin"/>
    <property type="match status" value="1"/>
</dbReference>
<comment type="caution">
    <text evidence="5">The sequence shown here is derived from an EMBL/GenBank/DDBJ whole genome shotgun (WGS) entry which is preliminary data.</text>
</comment>
<accession>A0AAE3AYP8</accession>
<dbReference type="EMBL" id="JAJEQF010000030">
    <property type="protein sequence ID" value="MCC2168248.1"/>
    <property type="molecule type" value="Genomic_DNA"/>
</dbReference>
<evidence type="ECO:0000313" key="6">
    <source>
        <dbReference type="Proteomes" id="UP001199355"/>
    </source>
</evidence>
<evidence type="ECO:0000259" key="4">
    <source>
        <dbReference type="SMART" id="SM00093"/>
    </source>
</evidence>
<feature type="domain" description="Serpin" evidence="4">
    <location>
        <begin position="78"/>
        <end position="450"/>
    </location>
</feature>
<organism evidence="5 6">
    <name type="scientific">Gallintestinimicrobium propionicum</name>
    <dbReference type="NCBI Taxonomy" id="2981770"/>
    <lineage>
        <taxon>Bacteria</taxon>
        <taxon>Bacillati</taxon>
        <taxon>Bacillota</taxon>
        <taxon>Clostridia</taxon>
        <taxon>Lachnospirales</taxon>
        <taxon>Lachnospiraceae</taxon>
        <taxon>Gallintestinimicrobium</taxon>
    </lineage>
</organism>
<evidence type="ECO:0000256" key="3">
    <source>
        <dbReference type="SAM" id="SignalP"/>
    </source>
</evidence>
<dbReference type="InterPro" id="IPR042178">
    <property type="entry name" value="Serpin_sf_1"/>
</dbReference>
<proteinExistence type="inferred from homology"/>
<comment type="similarity">
    <text evidence="1">Belongs to the serpin family.</text>
</comment>
<dbReference type="SUPFAM" id="SSF56574">
    <property type="entry name" value="Serpins"/>
    <property type="match status" value="1"/>
</dbReference>
<dbReference type="RefSeq" id="WP_308728584.1">
    <property type="nucleotide sequence ID" value="NZ_JAJEQF010000030.1"/>
</dbReference>
<feature type="chain" id="PRO_5041952231" evidence="3">
    <location>
        <begin position="20"/>
        <end position="450"/>
    </location>
</feature>
<dbReference type="PROSITE" id="PS51257">
    <property type="entry name" value="PROKAR_LIPOPROTEIN"/>
    <property type="match status" value="1"/>
</dbReference>
<reference evidence="5 6" key="1">
    <citation type="submission" date="2021-10" db="EMBL/GenBank/DDBJ databases">
        <title>Anaerobic single-cell dispensing facilitates the cultivation of human gut bacteria.</title>
        <authorList>
            <person name="Afrizal A."/>
        </authorList>
    </citation>
    <scope>NUCLEOTIDE SEQUENCE [LARGE SCALE GENOMIC DNA]</scope>
    <source>
        <strain evidence="5 6">CLA-AA-H244</strain>
    </source>
</reference>
<evidence type="ECO:0000313" key="5">
    <source>
        <dbReference type="EMBL" id="MCC2168248.1"/>
    </source>
</evidence>
<dbReference type="PANTHER" id="PTHR11461:SF211">
    <property type="entry name" value="GH10112P-RELATED"/>
    <property type="match status" value="1"/>
</dbReference>
<dbReference type="PANTHER" id="PTHR11461">
    <property type="entry name" value="SERINE PROTEASE INHIBITOR, SERPIN"/>
    <property type="match status" value="1"/>
</dbReference>
<keyword evidence="3" id="KW-0732">Signal</keyword>
<dbReference type="AlphaFoldDB" id="A0AAE3AYP8"/>
<sequence>MRKKQMLALFMSLSLLAQGMLFGGCGQKSIGEQPAQTRMETEESQAMETIDSQKQDQTAADKTQDQDVARDEENGFALRFTEALLKQKKEGENLIASPYSAWLPLAALVNGCSGETQEQLLKVIGEAGIDAETLNQMVKAVNAGLSQEERRKSCEEYGETFESPLKIANALFVQKDAAVNQTFEQLFSDNYDGKLFSVDFSDPSAANAINSWASEKTDGKIVEIVDSFDADTVAAIANALYFSDSWSSQFLEENTTEGTFHGAKQDENAEFMNQKLSDGIYYEDETMQAVVLWTTSGGQMVLCLPKDGYSAEEALQSLTTEKLQKISGAEYRCVQLSLPKFKLESKTFSIKEALEAMGVPMMQATDAALTEVLDNEALYISSALQSAMVEVDENGLTAAAVTVMGLEKMALMPETDPIELTFDRPFAFVLTGNGEDAGDQILFTGVVNHL</sequence>
<dbReference type="GO" id="GO:0004867">
    <property type="term" value="F:serine-type endopeptidase inhibitor activity"/>
    <property type="evidence" value="ECO:0007669"/>
    <property type="project" value="InterPro"/>
</dbReference>
<dbReference type="GO" id="GO:0005615">
    <property type="term" value="C:extracellular space"/>
    <property type="evidence" value="ECO:0007669"/>
    <property type="project" value="InterPro"/>
</dbReference>
<keyword evidence="6" id="KW-1185">Reference proteome</keyword>
<evidence type="ECO:0000256" key="2">
    <source>
        <dbReference type="SAM" id="MobiDB-lite"/>
    </source>
</evidence>
<feature type="region of interest" description="Disordered" evidence="2">
    <location>
        <begin position="50"/>
        <end position="70"/>
    </location>
</feature>
<protein>
    <submittedName>
        <fullName evidence="5">Serpin family protein</fullName>
    </submittedName>
</protein>
<feature type="signal peptide" evidence="3">
    <location>
        <begin position="1"/>
        <end position="19"/>
    </location>
</feature>
<dbReference type="Proteomes" id="UP001199355">
    <property type="component" value="Unassembled WGS sequence"/>
</dbReference>
<dbReference type="InterPro" id="IPR023796">
    <property type="entry name" value="Serpin_dom"/>
</dbReference>
<dbReference type="InterPro" id="IPR042185">
    <property type="entry name" value="Serpin_sf_2"/>
</dbReference>
<dbReference type="Gene3D" id="2.30.39.10">
    <property type="entry name" value="Alpha-1-antitrypsin, domain 1"/>
    <property type="match status" value="1"/>
</dbReference>
<dbReference type="SMART" id="SM00093">
    <property type="entry name" value="SERPIN"/>
    <property type="match status" value="1"/>
</dbReference>
<name>A0AAE3AYP8_9FIRM</name>
<dbReference type="Gene3D" id="3.30.497.10">
    <property type="entry name" value="Antithrombin, subunit I, domain 2"/>
    <property type="match status" value="1"/>
</dbReference>
<dbReference type="InterPro" id="IPR000215">
    <property type="entry name" value="Serpin_fam"/>
</dbReference>
<dbReference type="InterPro" id="IPR036186">
    <property type="entry name" value="Serpin_sf"/>
</dbReference>